<gene>
    <name evidence="2" type="ORF">dnm_000390</name>
</gene>
<proteinExistence type="predicted"/>
<dbReference type="KEGG" id="dmm:dnm_000390"/>
<evidence type="ECO:0000313" key="3">
    <source>
        <dbReference type="Proteomes" id="UP000663722"/>
    </source>
</evidence>
<dbReference type="Proteomes" id="UP000663722">
    <property type="component" value="Chromosome"/>
</dbReference>
<feature type="region of interest" description="Disordered" evidence="1">
    <location>
        <begin position="1"/>
        <end position="20"/>
    </location>
</feature>
<reference evidence="2" key="1">
    <citation type="journal article" date="2021" name="Microb. Physiol.">
        <title>Proteogenomic Insights into the Physiology of Marine, Sulfate-Reducing, Filamentous Desulfonema limicola and Desulfonema magnum.</title>
        <authorList>
            <person name="Schnaars V."/>
            <person name="Wohlbrand L."/>
            <person name="Scheve S."/>
            <person name="Hinrichs C."/>
            <person name="Reinhardt R."/>
            <person name="Rabus R."/>
        </authorList>
    </citation>
    <scope>NUCLEOTIDE SEQUENCE</scope>
    <source>
        <strain evidence="2">4be13</strain>
    </source>
</reference>
<dbReference type="AlphaFoldDB" id="A0A975BER6"/>
<organism evidence="2 3">
    <name type="scientific">Desulfonema magnum</name>
    <dbReference type="NCBI Taxonomy" id="45655"/>
    <lineage>
        <taxon>Bacteria</taxon>
        <taxon>Pseudomonadati</taxon>
        <taxon>Thermodesulfobacteriota</taxon>
        <taxon>Desulfobacteria</taxon>
        <taxon>Desulfobacterales</taxon>
        <taxon>Desulfococcaceae</taxon>
        <taxon>Desulfonema</taxon>
    </lineage>
</organism>
<protein>
    <submittedName>
        <fullName evidence="2">Uncharacterized protein</fullName>
    </submittedName>
</protein>
<sequence length="37" mass="4134">MRNIGDEEGEAEPDRISIPRFRDTGYAVPVGTFQTHA</sequence>
<feature type="compositionally biased region" description="Acidic residues" evidence="1">
    <location>
        <begin position="1"/>
        <end position="11"/>
    </location>
</feature>
<name>A0A975BER6_9BACT</name>
<evidence type="ECO:0000313" key="2">
    <source>
        <dbReference type="EMBL" id="QTA84047.1"/>
    </source>
</evidence>
<dbReference type="EMBL" id="CP061800">
    <property type="protein sequence ID" value="QTA84047.1"/>
    <property type="molecule type" value="Genomic_DNA"/>
</dbReference>
<evidence type="ECO:0000256" key="1">
    <source>
        <dbReference type="SAM" id="MobiDB-lite"/>
    </source>
</evidence>
<accession>A0A975BER6</accession>
<keyword evidence="3" id="KW-1185">Reference proteome</keyword>